<dbReference type="AlphaFoldDB" id="B6WU86"/>
<evidence type="ECO:0000313" key="2">
    <source>
        <dbReference type="Proteomes" id="UP000003676"/>
    </source>
</evidence>
<sequence length="55" mass="6655">MSRLEEIGQREELRRRRKIIEAEIQSHRDSLLSALSIIHPLEEFRENILQRWASN</sequence>
<accession>B6WU86</accession>
<evidence type="ECO:0000313" key="1">
    <source>
        <dbReference type="EMBL" id="EEB33461.1"/>
    </source>
</evidence>
<proteinExistence type="predicted"/>
<name>B6WU86_9BACT</name>
<protein>
    <submittedName>
        <fullName evidence="1">Uncharacterized protein</fullName>
    </submittedName>
</protein>
<dbReference type="Proteomes" id="UP000003676">
    <property type="component" value="Unassembled WGS sequence"/>
</dbReference>
<organism evidence="1 2">
    <name type="scientific">Desulfovibrio piger ATCC 29098</name>
    <dbReference type="NCBI Taxonomy" id="411464"/>
    <lineage>
        <taxon>Bacteria</taxon>
        <taxon>Pseudomonadati</taxon>
        <taxon>Thermodesulfobacteriota</taxon>
        <taxon>Desulfovibrionia</taxon>
        <taxon>Desulfovibrionales</taxon>
        <taxon>Desulfovibrionaceae</taxon>
        <taxon>Desulfovibrio</taxon>
    </lineage>
</organism>
<dbReference type="EMBL" id="ABXU01000045">
    <property type="protein sequence ID" value="EEB33461.1"/>
    <property type="molecule type" value="Genomic_DNA"/>
</dbReference>
<reference evidence="1 2" key="1">
    <citation type="submission" date="2008-10" db="EMBL/GenBank/DDBJ databases">
        <title>Draft genome sequence of Desulvovibrio piger (ATCC 29098).</title>
        <authorList>
            <person name="Sudarsanam P."/>
            <person name="Ley R."/>
            <person name="Guruge J."/>
            <person name="Turnbaugh P.J."/>
            <person name="Mahowald M."/>
            <person name="Liep D."/>
            <person name="Gordon J."/>
        </authorList>
    </citation>
    <scope>NUCLEOTIDE SEQUENCE [LARGE SCALE GENOMIC DNA]</scope>
    <source>
        <strain evidence="1 2">ATCC 29098</strain>
    </source>
</reference>
<dbReference type="HOGENOM" id="CLU_3024761_0_0_7"/>
<reference evidence="1 2" key="2">
    <citation type="submission" date="2008-10" db="EMBL/GenBank/DDBJ databases">
        <authorList>
            <person name="Fulton L."/>
            <person name="Clifton S."/>
            <person name="Fulton B."/>
            <person name="Xu J."/>
            <person name="Minx P."/>
            <person name="Pepin K.H."/>
            <person name="Johnson M."/>
            <person name="Bhonagiri V."/>
            <person name="Nash W.E."/>
            <person name="Mardis E.R."/>
            <person name="Wilson R.K."/>
        </authorList>
    </citation>
    <scope>NUCLEOTIDE SEQUENCE [LARGE SCALE GENOMIC DNA]</scope>
    <source>
        <strain evidence="1 2">ATCC 29098</strain>
    </source>
</reference>
<gene>
    <name evidence="1" type="ORF">DESPIG_01644</name>
</gene>
<comment type="caution">
    <text evidence="1">The sequence shown here is derived from an EMBL/GenBank/DDBJ whole genome shotgun (WGS) entry which is preliminary data.</text>
</comment>